<evidence type="ECO:0000313" key="3">
    <source>
        <dbReference type="Proteomes" id="UP000308199"/>
    </source>
</evidence>
<name>A0A4S4KSI7_9AGAM</name>
<protein>
    <submittedName>
        <fullName evidence="2">Uncharacterized protein</fullName>
    </submittedName>
</protein>
<accession>A0A4S4KSI7</accession>
<reference evidence="2 3" key="1">
    <citation type="submission" date="2019-02" db="EMBL/GenBank/DDBJ databases">
        <title>Genome sequencing of the rare red list fungi Phellinidium pouzarii.</title>
        <authorList>
            <person name="Buettner E."/>
            <person name="Kellner H."/>
        </authorList>
    </citation>
    <scope>NUCLEOTIDE SEQUENCE [LARGE SCALE GENOMIC DNA]</scope>
    <source>
        <strain evidence="2 3">DSM 108285</strain>
    </source>
</reference>
<evidence type="ECO:0000256" key="1">
    <source>
        <dbReference type="SAM" id="MobiDB-lite"/>
    </source>
</evidence>
<dbReference type="OrthoDB" id="2552978at2759"/>
<feature type="compositionally biased region" description="Basic and acidic residues" evidence="1">
    <location>
        <begin position="269"/>
        <end position="282"/>
    </location>
</feature>
<feature type="region of interest" description="Disordered" evidence="1">
    <location>
        <begin position="1"/>
        <end position="34"/>
    </location>
</feature>
<comment type="caution">
    <text evidence="2">The sequence shown here is derived from an EMBL/GenBank/DDBJ whole genome shotgun (WGS) entry which is preliminary data.</text>
</comment>
<organism evidence="2 3">
    <name type="scientific">Phellinidium pouzarii</name>
    <dbReference type="NCBI Taxonomy" id="167371"/>
    <lineage>
        <taxon>Eukaryota</taxon>
        <taxon>Fungi</taxon>
        <taxon>Dikarya</taxon>
        <taxon>Basidiomycota</taxon>
        <taxon>Agaricomycotina</taxon>
        <taxon>Agaricomycetes</taxon>
        <taxon>Hymenochaetales</taxon>
        <taxon>Hymenochaetaceae</taxon>
        <taxon>Phellinidium</taxon>
    </lineage>
</organism>
<gene>
    <name evidence="2" type="ORF">EW145_g7006</name>
</gene>
<feature type="compositionally biased region" description="Basic and acidic residues" evidence="1">
    <location>
        <begin position="340"/>
        <end position="374"/>
    </location>
</feature>
<sequence length="374" mass="40809">MSSYARKRKRRIARGPSQSEASPPQLRWLAPTQTSVRDRAFENGQDVENDAWDWSANGNAPQQPQAQMLCVEAHEADLVLGQETAALMLEVPSRGTDASALTKGVRGKGLIRLGAENSYGTADEDEGVWVDRYDARLLLGSLPPYASQAISESVETSPPSPSGWSDLPSDAEDEFFLTPSEVVEFRHAKRRRLLDDAHTAHDDAWGGSDEEPPAETHALMVRTAIHLAAAQDAAQLGARILANHGGDARFAFLRGRWRRAWVLVRAEAREDQKKKGGGEQMERSTGNLGLAGLNNYGDSDSEGGDENENKTMQKDEDGKKVGAVPQISGEGPSSAMDANEAARIEARRARAREWAARRRTEKGEKSEKSADQSP</sequence>
<feature type="compositionally biased region" description="Basic residues" evidence="1">
    <location>
        <begin position="1"/>
        <end position="13"/>
    </location>
</feature>
<dbReference type="EMBL" id="SGPK01000612">
    <property type="protein sequence ID" value="THH00958.1"/>
    <property type="molecule type" value="Genomic_DNA"/>
</dbReference>
<feature type="region of interest" description="Disordered" evidence="1">
    <location>
        <begin position="269"/>
        <end position="374"/>
    </location>
</feature>
<evidence type="ECO:0000313" key="2">
    <source>
        <dbReference type="EMBL" id="THH00958.1"/>
    </source>
</evidence>
<dbReference type="AlphaFoldDB" id="A0A4S4KSI7"/>
<feature type="compositionally biased region" description="Basic and acidic residues" evidence="1">
    <location>
        <begin position="307"/>
        <end position="320"/>
    </location>
</feature>
<dbReference type="Proteomes" id="UP000308199">
    <property type="component" value="Unassembled WGS sequence"/>
</dbReference>
<feature type="compositionally biased region" description="Low complexity" evidence="1">
    <location>
        <begin position="286"/>
        <end position="295"/>
    </location>
</feature>
<feature type="region of interest" description="Disordered" evidence="1">
    <location>
        <begin position="149"/>
        <end position="170"/>
    </location>
</feature>
<proteinExistence type="predicted"/>
<keyword evidence="3" id="KW-1185">Reference proteome</keyword>